<feature type="signal peptide" evidence="2">
    <location>
        <begin position="1"/>
        <end position="29"/>
    </location>
</feature>
<evidence type="ECO:0000256" key="1">
    <source>
        <dbReference type="SAM" id="MobiDB-lite"/>
    </source>
</evidence>
<dbReference type="EMBL" id="CP130318">
    <property type="protein sequence ID" value="WNQ12098.1"/>
    <property type="molecule type" value="Genomic_DNA"/>
</dbReference>
<dbReference type="Proteomes" id="UP001305702">
    <property type="component" value="Chromosome"/>
</dbReference>
<sequence>MKQWTKHNLVAGSIALSLLLGGGVLSAVAAEKTEPSSVSANPAEPMSKAAEPDKANRGEKKVPGHYLFQNAGEILGMKPEEVKAGLASGKSLVDLAEAKGISKETLIAHFIAKADARIDEAVQAGRLTAEKAAELKQKRGERIRQAVEHKGLPEPPRKHHGKRGTFLSHEQLAKALGISKADLTKDLKAGKSLADIAKAKGMSEEQLIGKLKEELTPALKKLVERKPHIREEKKAK</sequence>
<keyword evidence="2" id="KW-0732">Signal</keyword>
<reference evidence="3 4" key="1">
    <citation type="submission" date="2022-02" db="EMBL/GenBank/DDBJ databases">
        <title>Paenibacillus sp. MBLB1776 Whole Genome Shotgun Sequencing.</title>
        <authorList>
            <person name="Hwang C.Y."/>
            <person name="Cho E.-S."/>
            <person name="Seo M.-J."/>
        </authorList>
    </citation>
    <scope>NUCLEOTIDE SEQUENCE [LARGE SCALE GENOMIC DNA]</scope>
    <source>
        <strain evidence="3 4">MBLB1776</strain>
    </source>
</reference>
<evidence type="ECO:0000313" key="4">
    <source>
        <dbReference type="Proteomes" id="UP001305702"/>
    </source>
</evidence>
<evidence type="ECO:0000313" key="3">
    <source>
        <dbReference type="EMBL" id="WNQ12098.1"/>
    </source>
</evidence>
<dbReference type="AlphaFoldDB" id="A0AA96LF73"/>
<keyword evidence="4" id="KW-1185">Reference proteome</keyword>
<dbReference type="RefSeq" id="WP_315605875.1">
    <property type="nucleotide sequence ID" value="NZ_CP130318.1"/>
</dbReference>
<evidence type="ECO:0000256" key="2">
    <source>
        <dbReference type="SAM" id="SignalP"/>
    </source>
</evidence>
<dbReference type="KEGG" id="paun:MJA45_03280"/>
<protein>
    <recommendedName>
        <fullName evidence="5">LysM domain-containing protein</fullName>
    </recommendedName>
</protein>
<name>A0AA96LF73_9BACL</name>
<proteinExistence type="predicted"/>
<accession>A0AA96LF73</accession>
<gene>
    <name evidence="3" type="ORF">MJA45_03280</name>
</gene>
<organism evidence="3 4">
    <name type="scientific">Paenibacillus aurantius</name>
    <dbReference type="NCBI Taxonomy" id="2918900"/>
    <lineage>
        <taxon>Bacteria</taxon>
        <taxon>Bacillati</taxon>
        <taxon>Bacillota</taxon>
        <taxon>Bacilli</taxon>
        <taxon>Bacillales</taxon>
        <taxon>Paenibacillaceae</taxon>
        <taxon>Paenibacillus</taxon>
    </lineage>
</organism>
<feature type="region of interest" description="Disordered" evidence="1">
    <location>
        <begin position="31"/>
        <end position="61"/>
    </location>
</feature>
<evidence type="ECO:0008006" key="5">
    <source>
        <dbReference type="Google" id="ProtNLM"/>
    </source>
</evidence>
<feature type="chain" id="PRO_5041729499" description="LysM domain-containing protein" evidence="2">
    <location>
        <begin position="30"/>
        <end position="236"/>
    </location>
</feature>
<feature type="compositionally biased region" description="Basic and acidic residues" evidence="1">
    <location>
        <begin position="50"/>
        <end position="61"/>
    </location>
</feature>